<proteinExistence type="predicted"/>
<keyword evidence="2" id="KW-1185">Reference proteome</keyword>
<dbReference type="RefSeq" id="WP_157224882.1">
    <property type="nucleotide sequence ID" value="NZ_JBIAMX010000006.1"/>
</dbReference>
<organism evidence="1 2">
    <name type="scientific">Nocardia thailandica</name>
    <dbReference type="NCBI Taxonomy" id="257275"/>
    <lineage>
        <taxon>Bacteria</taxon>
        <taxon>Bacillati</taxon>
        <taxon>Actinomycetota</taxon>
        <taxon>Actinomycetes</taxon>
        <taxon>Mycobacteriales</taxon>
        <taxon>Nocardiaceae</taxon>
        <taxon>Nocardia</taxon>
    </lineage>
</organism>
<sequence length="86" mass="8915">MSGSRSGWTGWARALRGHLAAGARPGGRGLRKITGPDDLAALWALSDARAHAAHRTGTPGVPARTDPAWPDTLAVSTLTWMAFLGG</sequence>
<name>A0ABW6PMP9_9NOCA</name>
<reference evidence="1 2" key="1">
    <citation type="submission" date="2024-10" db="EMBL/GenBank/DDBJ databases">
        <title>The Natural Products Discovery Center: Release of the First 8490 Sequenced Strains for Exploring Actinobacteria Biosynthetic Diversity.</title>
        <authorList>
            <person name="Kalkreuter E."/>
            <person name="Kautsar S.A."/>
            <person name="Yang D."/>
            <person name="Bader C.D."/>
            <person name="Teijaro C.N."/>
            <person name="Fluegel L."/>
            <person name="Davis C.M."/>
            <person name="Simpson J.R."/>
            <person name="Lauterbach L."/>
            <person name="Steele A.D."/>
            <person name="Gui C."/>
            <person name="Meng S."/>
            <person name="Li G."/>
            <person name="Viehrig K."/>
            <person name="Ye F."/>
            <person name="Su P."/>
            <person name="Kiefer A.F."/>
            <person name="Nichols A."/>
            <person name="Cepeda A.J."/>
            <person name="Yan W."/>
            <person name="Fan B."/>
            <person name="Jiang Y."/>
            <person name="Adhikari A."/>
            <person name="Zheng C.-J."/>
            <person name="Schuster L."/>
            <person name="Cowan T.M."/>
            <person name="Smanski M.J."/>
            <person name="Chevrette M.G."/>
            <person name="De Carvalho L.P.S."/>
            <person name="Shen B."/>
        </authorList>
    </citation>
    <scope>NUCLEOTIDE SEQUENCE [LARGE SCALE GENOMIC DNA]</scope>
    <source>
        <strain evidence="1 2">NPDC004045</strain>
    </source>
</reference>
<gene>
    <name evidence="1" type="ORF">ACFYTF_12705</name>
</gene>
<dbReference type="EMBL" id="JBIAMX010000006">
    <property type="protein sequence ID" value="MFF0543684.1"/>
    <property type="molecule type" value="Genomic_DNA"/>
</dbReference>
<accession>A0ABW6PMP9</accession>
<dbReference type="Proteomes" id="UP001601444">
    <property type="component" value="Unassembled WGS sequence"/>
</dbReference>
<evidence type="ECO:0000313" key="2">
    <source>
        <dbReference type="Proteomes" id="UP001601444"/>
    </source>
</evidence>
<protein>
    <submittedName>
        <fullName evidence="1">Uncharacterized protein</fullName>
    </submittedName>
</protein>
<evidence type="ECO:0000313" key="1">
    <source>
        <dbReference type="EMBL" id="MFF0543684.1"/>
    </source>
</evidence>
<comment type="caution">
    <text evidence="1">The sequence shown here is derived from an EMBL/GenBank/DDBJ whole genome shotgun (WGS) entry which is preliminary data.</text>
</comment>